<feature type="transmembrane region" description="Helical" evidence="1">
    <location>
        <begin position="77"/>
        <end position="109"/>
    </location>
</feature>
<gene>
    <name evidence="3" type="ORF">EHT25_32320</name>
</gene>
<feature type="domain" description="Signal transduction histidine kinase internal region" evidence="2">
    <location>
        <begin position="166"/>
        <end position="242"/>
    </location>
</feature>
<protein>
    <submittedName>
        <fullName evidence="3">Histidine kinase</fullName>
    </submittedName>
</protein>
<dbReference type="EMBL" id="RQJO01000017">
    <property type="protein sequence ID" value="RRA97732.1"/>
    <property type="molecule type" value="Genomic_DNA"/>
</dbReference>
<feature type="transmembrane region" description="Helical" evidence="1">
    <location>
        <begin position="121"/>
        <end position="146"/>
    </location>
</feature>
<keyword evidence="1" id="KW-0812">Transmembrane</keyword>
<dbReference type="PANTHER" id="PTHR34220">
    <property type="entry name" value="SENSOR HISTIDINE KINASE YPDA"/>
    <property type="match status" value="1"/>
</dbReference>
<reference evidence="3 4" key="1">
    <citation type="submission" date="2018-11" db="EMBL/GenBank/DDBJ databases">
        <authorList>
            <person name="Zhou Z."/>
            <person name="Wang G."/>
        </authorList>
    </citation>
    <scope>NUCLEOTIDE SEQUENCE [LARGE SCALE GENOMIC DNA]</scope>
    <source>
        <strain evidence="3 4">KCTC52004</strain>
    </source>
</reference>
<keyword evidence="1" id="KW-0472">Membrane</keyword>
<evidence type="ECO:0000259" key="2">
    <source>
        <dbReference type="Pfam" id="PF06580"/>
    </source>
</evidence>
<keyword evidence="3" id="KW-0418">Kinase</keyword>
<dbReference type="AlphaFoldDB" id="A0A3P1BA82"/>
<dbReference type="PANTHER" id="PTHR34220:SF7">
    <property type="entry name" value="SENSOR HISTIDINE KINASE YPDA"/>
    <property type="match status" value="1"/>
</dbReference>
<dbReference type="Proteomes" id="UP000271925">
    <property type="component" value="Unassembled WGS sequence"/>
</dbReference>
<name>A0A3P1BA82_9BACT</name>
<evidence type="ECO:0000313" key="4">
    <source>
        <dbReference type="Proteomes" id="UP000271925"/>
    </source>
</evidence>
<dbReference type="GO" id="GO:0016020">
    <property type="term" value="C:membrane"/>
    <property type="evidence" value="ECO:0007669"/>
    <property type="project" value="InterPro"/>
</dbReference>
<organism evidence="3 4">
    <name type="scientific">Larkinella rosea</name>
    <dbReference type="NCBI Taxonomy" id="2025312"/>
    <lineage>
        <taxon>Bacteria</taxon>
        <taxon>Pseudomonadati</taxon>
        <taxon>Bacteroidota</taxon>
        <taxon>Cytophagia</taxon>
        <taxon>Cytophagales</taxon>
        <taxon>Spirosomataceae</taxon>
        <taxon>Larkinella</taxon>
    </lineage>
</organism>
<evidence type="ECO:0000256" key="1">
    <source>
        <dbReference type="SAM" id="Phobius"/>
    </source>
</evidence>
<dbReference type="Gene3D" id="3.30.565.10">
    <property type="entry name" value="Histidine kinase-like ATPase, C-terminal domain"/>
    <property type="match status" value="1"/>
</dbReference>
<feature type="transmembrane region" description="Helical" evidence="1">
    <location>
        <begin position="12"/>
        <end position="36"/>
    </location>
</feature>
<keyword evidence="4" id="KW-1185">Reference proteome</keyword>
<feature type="transmembrane region" description="Helical" evidence="1">
    <location>
        <begin position="42"/>
        <end position="65"/>
    </location>
</feature>
<accession>A0A3P1BA82</accession>
<dbReference type="InterPro" id="IPR050640">
    <property type="entry name" value="Bact_2-comp_sensor_kinase"/>
</dbReference>
<keyword evidence="3" id="KW-0808">Transferase</keyword>
<evidence type="ECO:0000313" key="3">
    <source>
        <dbReference type="EMBL" id="RRA97732.1"/>
    </source>
</evidence>
<proteinExistence type="predicted"/>
<dbReference type="OrthoDB" id="9792992at2"/>
<keyword evidence="1" id="KW-1133">Transmembrane helix</keyword>
<dbReference type="RefSeq" id="WP_124879597.1">
    <property type="nucleotide sequence ID" value="NZ_RQJO01000017.1"/>
</dbReference>
<dbReference type="InterPro" id="IPR036890">
    <property type="entry name" value="HATPase_C_sf"/>
</dbReference>
<dbReference type="GO" id="GO:0000155">
    <property type="term" value="F:phosphorelay sensor kinase activity"/>
    <property type="evidence" value="ECO:0007669"/>
    <property type="project" value="InterPro"/>
</dbReference>
<sequence>MNTSIIKLLHLGYWLFYCLVITFLFVLSSDGIQPAFENWDDWLIILATMLLTGFISFYAFYGWLVPRYLKNRQLQQFLRWGLGVSIAITGLIIAFVIAGLSVVVSVVFGKVFFVSVSFGELFFLLIGSALVAVMNGLLGTVIRGFIMWYQDIHVKEMLANKTLRTELALLKAQINPHFLFNTLNNIDILIERDAPRASLYLNKLSDLLRFVLYETQAEQIPLTQELEYIQKYIELQKIRTTNEHYVTLQIDGEPDGLLIPPMLFVPYLENAFKYATNKKVNNAIRIQIRVNSEQIHFQCVNVIDKGKTAQHAPGGLGNDLIRQRLTLLYPNKHTLTIRHTGDDYSVDLLVPVKTHELSPH</sequence>
<dbReference type="InterPro" id="IPR010559">
    <property type="entry name" value="Sig_transdc_His_kin_internal"/>
</dbReference>
<comment type="caution">
    <text evidence="3">The sequence shown here is derived from an EMBL/GenBank/DDBJ whole genome shotgun (WGS) entry which is preliminary data.</text>
</comment>
<dbReference type="Pfam" id="PF06580">
    <property type="entry name" value="His_kinase"/>
    <property type="match status" value="1"/>
</dbReference>